<sequence length="243" mass="26529">MLQRRMGRRRLHALPVRPRHVGVVVDGNRRWSKAAGYTDSSVGHKVGAERVGDLLGWAETAGIEHVTVYLLSADNLRERPAHELAGLHTVLRQVLPRAIERAGSWRIHLSGDPRLLPEEVAHDLRAARERTSSRPRHVTLAVGYDGRQDIVDGVRAALLRAPGSADIAALDADQITAALPGGPVKDIDLVIRSSGEQRLSGFCPWQTQGAEIYLSPKLWPAFARRDFAAALAHFAAARGRQAG</sequence>
<comment type="caution">
    <text evidence="3">Lacks conserved residue(s) required for the propagation of feature annotation.</text>
</comment>
<feature type="binding site" evidence="3">
    <location>
        <position position="31"/>
    </location>
    <ligand>
        <name>substrate</name>
    </ligand>
</feature>
<accession>A0A542XCL2</accession>
<dbReference type="GO" id="GO:0005886">
    <property type="term" value="C:plasma membrane"/>
    <property type="evidence" value="ECO:0007669"/>
    <property type="project" value="TreeGrafter"/>
</dbReference>
<comment type="similarity">
    <text evidence="2">Belongs to the UPP synthase family. Z-FPP synthase subfamily.</text>
</comment>
<dbReference type="AlphaFoldDB" id="A0A542XCL2"/>
<dbReference type="PANTHER" id="PTHR10291">
    <property type="entry name" value="DEHYDRODOLICHYL DIPHOSPHATE SYNTHASE FAMILY MEMBER"/>
    <property type="match status" value="1"/>
</dbReference>
<feature type="binding site" evidence="3">
    <location>
        <position position="79"/>
    </location>
    <ligand>
        <name>substrate</name>
    </ligand>
</feature>
<dbReference type="Gene3D" id="3.40.1180.10">
    <property type="entry name" value="Decaprenyl diphosphate synthase-like"/>
    <property type="match status" value="1"/>
</dbReference>
<dbReference type="Proteomes" id="UP000318336">
    <property type="component" value="Unassembled WGS sequence"/>
</dbReference>
<evidence type="ECO:0000256" key="2">
    <source>
        <dbReference type="ARBA" id="ARBA00038453"/>
    </source>
</evidence>
<dbReference type="InterPro" id="IPR036424">
    <property type="entry name" value="UPP_synth-like_sf"/>
</dbReference>
<reference evidence="4 5" key="1">
    <citation type="submission" date="2019-06" db="EMBL/GenBank/DDBJ databases">
        <title>Sequencing the genomes of 1000 actinobacteria strains.</title>
        <authorList>
            <person name="Klenk H.-P."/>
        </authorList>
    </citation>
    <scope>NUCLEOTIDE SEQUENCE [LARGE SCALE GENOMIC DNA]</scope>
    <source>
        <strain evidence="4 5">DSM 24617</strain>
    </source>
</reference>
<feature type="active site" evidence="3">
    <location>
        <position position="26"/>
    </location>
</feature>
<protein>
    <recommendedName>
        <fullName evidence="3">Isoprenyl transferase</fullName>
        <ecNumber evidence="3">2.5.1.-</ecNumber>
    </recommendedName>
</protein>
<comment type="cofactor">
    <cofactor evidence="3">
        <name>Mg(2+)</name>
        <dbReference type="ChEBI" id="CHEBI:18420"/>
    </cofactor>
    <text evidence="3">Binds 2 magnesium ions per subunit.</text>
</comment>
<gene>
    <name evidence="4" type="ORF">FB554_1699</name>
</gene>
<dbReference type="PANTHER" id="PTHR10291:SF43">
    <property type="entry name" value="DEHYDRODOLICHYL DIPHOSPHATE SYNTHASE COMPLEX SUBUNIT DHDDS"/>
    <property type="match status" value="1"/>
</dbReference>
<feature type="binding site" evidence="3">
    <location>
        <begin position="27"/>
        <end position="30"/>
    </location>
    <ligand>
        <name>substrate</name>
    </ligand>
</feature>
<proteinExistence type="inferred from homology"/>
<feature type="binding site" evidence="3">
    <location>
        <begin position="72"/>
        <end position="74"/>
    </location>
    <ligand>
        <name>substrate</name>
    </ligand>
</feature>
<evidence type="ECO:0000313" key="4">
    <source>
        <dbReference type="EMBL" id="TQL33549.1"/>
    </source>
</evidence>
<feature type="active site" description="Proton acceptor" evidence="3">
    <location>
        <position position="75"/>
    </location>
</feature>
<feature type="binding site" evidence="3">
    <location>
        <position position="192"/>
    </location>
    <ligand>
        <name>substrate</name>
    </ligand>
</feature>
<dbReference type="GO" id="GO:0016094">
    <property type="term" value="P:polyprenol biosynthetic process"/>
    <property type="evidence" value="ECO:0007669"/>
    <property type="project" value="TreeGrafter"/>
</dbReference>
<comment type="caution">
    <text evidence="4">The sequence shown here is derived from an EMBL/GenBank/DDBJ whole genome shotgun (WGS) entry which is preliminary data.</text>
</comment>
<dbReference type="HAMAP" id="MF_01139">
    <property type="entry name" value="ISPT"/>
    <property type="match status" value="1"/>
</dbReference>
<name>A0A542XCL2_9MICO</name>
<dbReference type="GO" id="GO:0033850">
    <property type="term" value="F:Z-farnesyl diphosphate synthase activity"/>
    <property type="evidence" value="ECO:0007669"/>
    <property type="project" value="TreeGrafter"/>
</dbReference>
<dbReference type="GO" id="GO:0045547">
    <property type="term" value="F:ditrans,polycis-polyprenyl diphosphate synthase [(2E,6E)-farnesyl diphosphate specific] activity"/>
    <property type="evidence" value="ECO:0007669"/>
    <property type="project" value="TreeGrafter"/>
</dbReference>
<feature type="binding site" evidence="3">
    <location>
        <position position="26"/>
    </location>
    <ligand>
        <name>Mg(2+)</name>
        <dbReference type="ChEBI" id="CHEBI:18420"/>
    </ligand>
</feature>
<evidence type="ECO:0000256" key="3">
    <source>
        <dbReference type="HAMAP-Rule" id="MF_01139"/>
    </source>
</evidence>
<comment type="subunit">
    <text evidence="3">Homodimer.</text>
</comment>
<keyword evidence="1 3" id="KW-0808">Transferase</keyword>
<keyword evidence="3" id="KW-0460">Magnesium</keyword>
<dbReference type="InterPro" id="IPR001441">
    <property type="entry name" value="UPP_synth-like"/>
</dbReference>
<dbReference type="EMBL" id="VFOK01000001">
    <property type="protein sequence ID" value="TQL33549.1"/>
    <property type="molecule type" value="Genomic_DNA"/>
</dbReference>
<keyword evidence="5" id="KW-1185">Reference proteome</keyword>
<feature type="binding site" evidence="3">
    <location>
        <position position="211"/>
    </location>
    <ligand>
        <name>Mg(2+)</name>
        <dbReference type="ChEBI" id="CHEBI:18420"/>
    </ligand>
</feature>
<evidence type="ECO:0000256" key="1">
    <source>
        <dbReference type="ARBA" id="ARBA00022679"/>
    </source>
</evidence>
<dbReference type="SUPFAM" id="SSF64005">
    <property type="entry name" value="Undecaprenyl diphosphate synthase"/>
    <property type="match status" value="1"/>
</dbReference>
<feature type="binding site" evidence="3">
    <location>
        <begin position="198"/>
        <end position="200"/>
    </location>
    <ligand>
        <name>substrate</name>
    </ligand>
</feature>
<dbReference type="GO" id="GO:0000287">
    <property type="term" value="F:magnesium ion binding"/>
    <property type="evidence" value="ECO:0007669"/>
    <property type="project" value="UniProtKB-UniRule"/>
</dbReference>
<evidence type="ECO:0000313" key="5">
    <source>
        <dbReference type="Proteomes" id="UP000318336"/>
    </source>
</evidence>
<dbReference type="CDD" id="cd00475">
    <property type="entry name" value="Cis_IPPS"/>
    <property type="match status" value="1"/>
</dbReference>
<dbReference type="EC" id="2.5.1.-" evidence="3"/>
<feature type="binding site" evidence="3">
    <location>
        <position position="44"/>
    </location>
    <ligand>
        <name>substrate</name>
    </ligand>
</feature>
<dbReference type="NCBIfam" id="TIGR00055">
    <property type="entry name" value="uppS"/>
    <property type="match status" value="1"/>
</dbReference>
<keyword evidence="3" id="KW-0479">Metal-binding</keyword>
<organism evidence="4 5">
    <name type="scientific">Barrientosiimonas humi</name>
    <dbReference type="NCBI Taxonomy" id="999931"/>
    <lineage>
        <taxon>Bacteria</taxon>
        <taxon>Bacillati</taxon>
        <taxon>Actinomycetota</taxon>
        <taxon>Actinomycetes</taxon>
        <taxon>Micrococcales</taxon>
        <taxon>Dermacoccaceae</taxon>
        <taxon>Barrientosiimonas</taxon>
    </lineage>
</organism>
<dbReference type="Pfam" id="PF01255">
    <property type="entry name" value="Prenyltransf"/>
    <property type="match status" value="1"/>
</dbReference>
<comment type="function">
    <text evidence="3">Catalyzes the condensation of isopentenyl diphosphate (IPP) with allylic pyrophosphates generating different type of terpenoids.</text>
</comment>